<dbReference type="EMBL" id="CAJNIZ010044100">
    <property type="protein sequence ID" value="CAE7678307.1"/>
    <property type="molecule type" value="Genomic_DNA"/>
</dbReference>
<name>A0A812WI84_SYMPI</name>
<sequence length="187" mass="20047">MPAAGVNAALAQQEVQQSAECVAMKCEEHWGWSPSLTGSGPNSGGPYNTYGAGHTIIGAETPSGKWQFILYTASPQVPLEGSVTAQSSHKGWASSDQQTDLIRFAEECFSSHAVDVSSPNQQQATLHQAAQCIPTKCEESWGWSPQLTGFSAAEAYSDFGEDHSVLHVETPRGTFEVVLFFDPQAEP</sequence>
<proteinExistence type="predicted"/>
<reference evidence="1" key="1">
    <citation type="submission" date="2021-02" db="EMBL/GenBank/DDBJ databases">
        <authorList>
            <person name="Dougan E. K."/>
            <person name="Rhodes N."/>
            <person name="Thang M."/>
            <person name="Chan C."/>
        </authorList>
    </citation>
    <scope>NUCLEOTIDE SEQUENCE</scope>
</reference>
<gene>
    <name evidence="1" type="primary">Rnf130</name>
    <name evidence="1" type="ORF">SPIL2461_LOCUS18842</name>
</gene>
<keyword evidence="2" id="KW-1185">Reference proteome</keyword>
<dbReference type="Proteomes" id="UP000649617">
    <property type="component" value="Unassembled WGS sequence"/>
</dbReference>
<protein>
    <submittedName>
        <fullName evidence="1">Rnf130 protein</fullName>
    </submittedName>
</protein>
<evidence type="ECO:0000313" key="1">
    <source>
        <dbReference type="EMBL" id="CAE7678307.1"/>
    </source>
</evidence>
<evidence type="ECO:0000313" key="2">
    <source>
        <dbReference type="Proteomes" id="UP000649617"/>
    </source>
</evidence>
<organism evidence="1 2">
    <name type="scientific">Symbiodinium pilosum</name>
    <name type="common">Dinoflagellate</name>
    <dbReference type="NCBI Taxonomy" id="2952"/>
    <lineage>
        <taxon>Eukaryota</taxon>
        <taxon>Sar</taxon>
        <taxon>Alveolata</taxon>
        <taxon>Dinophyceae</taxon>
        <taxon>Suessiales</taxon>
        <taxon>Symbiodiniaceae</taxon>
        <taxon>Symbiodinium</taxon>
    </lineage>
</organism>
<dbReference type="AlphaFoldDB" id="A0A812WI84"/>
<comment type="caution">
    <text evidence="1">The sequence shown here is derived from an EMBL/GenBank/DDBJ whole genome shotgun (WGS) entry which is preliminary data.</text>
</comment>
<accession>A0A812WI84</accession>